<reference evidence="3" key="1">
    <citation type="journal article" date="2015" name="PLoS Genet.">
        <title>Genome Sequence and Transcriptome Analyses of Chrysochromulina tobin: Metabolic Tools for Enhanced Algal Fitness in the Prominent Order Prymnesiales (Haptophyceae).</title>
        <authorList>
            <person name="Hovde B.T."/>
            <person name="Deodato C.R."/>
            <person name="Hunsperger H.M."/>
            <person name="Ryken S.A."/>
            <person name="Yost W."/>
            <person name="Jha R.K."/>
            <person name="Patterson J."/>
            <person name="Monnat R.J. Jr."/>
            <person name="Barlow S.B."/>
            <person name="Starkenburg S.R."/>
            <person name="Cattolico R.A."/>
        </authorList>
    </citation>
    <scope>NUCLEOTIDE SEQUENCE</scope>
    <source>
        <strain evidence="3">CCMP291</strain>
    </source>
</reference>
<keyword evidence="3" id="KW-1185">Reference proteome</keyword>
<gene>
    <name evidence="2" type="ORF">Ctob_012252</name>
</gene>
<sequence>MKTRVRISTINCTEAYPNTDLISWAHPENEYKNHLFADKERNIDTSDEEYHGCFVVKEDKRSGCQGAAALIMCSPAGQIALGAPKPKTKSNGELTLCHNLNVVDAAARRALHGSPIFSEVTTELKEHVQAKLIEDGLLRDGGTIAAITERELRADTTDELRALAALLAARGFACMAGGQLILFLAVNEDMIDAEFKLQPRSLGNTQHGLEYLDEARWGRWRRYGPTEVVPTDSEQLNELKKVRAKNSAKGAKKVKDAHANKKNGTATEIEKTIVKKMNDGSAPAQPNPSPSLKPKHSNPACVCRLTQCAFTAKKVKEALANAKNGTATEIEKTIVKKMNDGCAPAHPNPSPSLKPKHSHPACVCRLTQCAFTAKKVKEAHANKKNGTATEIEKTIVKKMNDGSAPAHPNPNPSLMPKHSNPACVCRLTQCAFTAKKVKEAHANKKNGTTTEIEKTIVKKMNDGSAPAHPNPNPSLMPKHSNPACVCRLTQCAFTAKKVKEALTNAKNGTATEIEKTIVKKLNDGYKVIKDAHANVKGGKATEHEKAIVKKIAKGGENAGKTIKHAHANVMRGTATEREIAIVNKSRKGTHPGYVIQDENGDKRNARLHFSTKKPHFNINAGRGKTFYIRTGSSELVIGSRHTFKEHTFTVLHRI</sequence>
<accession>A0A0M0JYS9</accession>
<dbReference type="EMBL" id="JWZX01002013">
    <property type="protein sequence ID" value="KOO31447.1"/>
    <property type="molecule type" value="Genomic_DNA"/>
</dbReference>
<evidence type="ECO:0000313" key="2">
    <source>
        <dbReference type="EMBL" id="KOO31447.1"/>
    </source>
</evidence>
<evidence type="ECO:0000256" key="1">
    <source>
        <dbReference type="SAM" id="MobiDB-lite"/>
    </source>
</evidence>
<feature type="region of interest" description="Disordered" evidence="1">
    <location>
        <begin position="278"/>
        <end position="297"/>
    </location>
</feature>
<evidence type="ECO:0000313" key="3">
    <source>
        <dbReference type="Proteomes" id="UP000037460"/>
    </source>
</evidence>
<comment type="caution">
    <text evidence="2">The sequence shown here is derived from an EMBL/GenBank/DDBJ whole genome shotgun (WGS) entry which is preliminary data.</text>
</comment>
<dbReference type="Proteomes" id="UP000037460">
    <property type="component" value="Unassembled WGS sequence"/>
</dbReference>
<proteinExistence type="predicted"/>
<organism evidence="2 3">
    <name type="scientific">Chrysochromulina tobinii</name>
    <dbReference type="NCBI Taxonomy" id="1460289"/>
    <lineage>
        <taxon>Eukaryota</taxon>
        <taxon>Haptista</taxon>
        <taxon>Haptophyta</taxon>
        <taxon>Prymnesiophyceae</taxon>
        <taxon>Prymnesiales</taxon>
        <taxon>Chrysochromulinaceae</taxon>
        <taxon>Chrysochromulina</taxon>
    </lineage>
</organism>
<name>A0A0M0JYS9_9EUKA</name>
<protein>
    <submittedName>
        <fullName evidence="2">Uncharacterized protein</fullName>
    </submittedName>
</protein>
<dbReference type="AlphaFoldDB" id="A0A0M0JYS9"/>